<name>A0A202E5E2_9EURY</name>
<evidence type="ECO:0000313" key="1">
    <source>
        <dbReference type="EMBL" id="OVE83449.1"/>
    </source>
</evidence>
<reference evidence="1 2" key="1">
    <citation type="submission" date="2017-02" db="EMBL/GenBank/DDBJ databases">
        <title>Natronthermophilus aegyptiacus gen. nov.,sp. nov., an aerobic, extremely halophilic alkalithermophilic archaeon isolated from the athalassohaline Wadi An Natrun, Egypt.</title>
        <authorList>
            <person name="Zhao B."/>
        </authorList>
    </citation>
    <scope>NUCLEOTIDE SEQUENCE [LARGE SCALE GENOMIC DNA]</scope>
    <source>
        <strain evidence="1 2">CGMCC 1.3597</strain>
    </source>
</reference>
<protein>
    <submittedName>
        <fullName evidence="1">Uncharacterized protein</fullName>
    </submittedName>
</protein>
<keyword evidence="2" id="KW-1185">Reference proteome</keyword>
<accession>A0A202E5E2</accession>
<gene>
    <name evidence="1" type="ORF">B2G88_13450</name>
</gene>
<dbReference type="Proteomes" id="UP000196084">
    <property type="component" value="Unassembled WGS sequence"/>
</dbReference>
<sequence>MLSDQRPIPPEALPPGWGALEFCQGRFVYRYRQPPIELIADETSADRCHPGLGLHCYWELRYRYSIGDYLHTDQIGRVSTRHAALEGLLECMHRVHERADALEDPFDVSAVLEQVSLSDFIPGTDSKPD</sequence>
<proteinExistence type="predicted"/>
<organism evidence="1 2">
    <name type="scientific">Natronolimnobius baerhuensis</name>
    <dbReference type="NCBI Taxonomy" id="253108"/>
    <lineage>
        <taxon>Archaea</taxon>
        <taxon>Methanobacteriati</taxon>
        <taxon>Methanobacteriota</taxon>
        <taxon>Stenosarchaea group</taxon>
        <taxon>Halobacteria</taxon>
        <taxon>Halobacteriales</taxon>
        <taxon>Natrialbaceae</taxon>
        <taxon>Natronolimnobius</taxon>
    </lineage>
</organism>
<dbReference type="EMBL" id="MWPH01000003">
    <property type="protein sequence ID" value="OVE83449.1"/>
    <property type="molecule type" value="Genomic_DNA"/>
</dbReference>
<dbReference type="AlphaFoldDB" id="A0A202E5E2"/>
<evidence type="ECO:0000313" key="2">
    <source>
        <dbReference type="Proteomes" id="UP000196084"/>
    </source>
</evidence>
<dbReference type="OrthoDB" id="270718at2157"/>
<comment type="caution">
    <text evidence="1">The sequence shown here is derived from an EMBL/GenBank/DDBJ whole genome shotgun (WGS) entry which is preliminary data.</text>
</comment>